<protein>
    <submittedName>
        <fullName evidence="3">PQQ-dependent sugar dehydrogenase</fullName>
    </submittedName>
</protein>
<reference evidence="3 4" key="1">
    <citation type="journal article" date="2019" name="Nat. Microbiol.">
        <title>Mediterranean grassland soil C-N compound turnover is dependent on rainfall and depth, and is mediated by genomically divergent microorganisms.</title>
        <authorList>
            <person name="Diamond S."/>
            <person name="Andeer P.F."/>
            <person name="Li Z."/>
            <person name="Crits-Christoph A."/>
            <person name="Burstein D."/>
            <person name="Anantharaman K."/>
            <person name="Lane K.R."/>
            <person name="Thomas B.C."/>
            <person name="Pan C."/>
            <person name="Northen T.R."/>
            <person name="Banfield J.F."/>
        </authorList>
    </citation>
    <scope>NUCLEOTIDE SEQUENCE [LARGE SCALE GENOMIC DNA]</scope>
    <source>
        <strain evidence="3">WS_4</strain>
    </source>
</reference>
<evidence type="ECO:0000259" key="2">
    <source>
        <dbReference type="Pfam" id="PF07995"/>
    </source>
</evidence>
<organism evidence="3 4">
    <name type="scientific">Eiseniibacteriota bacterium</name>
    <dbReference type="NCBI Taxonomy" id="2212470"/>
    <lineage>
        <taxon>Bacteria</taxon>
        <taxon>Candidatus Eiseniibacteriota</taxon>
    </lineage>
</organism>
<comment type="caution">
    <text evidence="3">The sequence shown here is derived from an EMBL/GenBank/DDBJ whole genome shotgun (WGS) entry which is preliminary data.</text>
</comment>
<dbReference type="InterPro" id="IPR012938">
    <property type="entry name" value="Glc/Sorbosone_DH"/>
</dbReference>
<dbReference type="Gene3D" id="2.120.10.30">
    <property type="entry name" value="TolB, C-terminal domain"/>
    <property type="match status" value="1"/>
</dbReference>
<dbReference type="Pfam" id="PF07995">
    <property type="entry name" value="GSDH"/>
    <property type="match status" value="1"/>
</dbReference>
<dbReference type="SUPFAM" id="SSF50952">
    <property type="entry name" value="Soluble quinoprotein glucose dehydrogenase"/>
    <property type="match status" value="1"/>
</dbReference>
<evidence type="ECO:0000313" key="4">
    <source>
        <dbReference type="Proteomes" id="UP000319829"/>
    </source>
</evidence>
<dbReference type="InterPro" id="IPR011042">
    <property type="entry name" value="6-blade_b-propeller_TolB-like"/>
</dbReference>
<evidence type="ECO:0000313" key="3">
    <source>
        <dbReference type="EMBL" id="TMQ53068.1"/>
    </source>
</evidence>
<dbReference type="EMBL" id="VBOU01000091">
    <property type="protein sequence ID" value="TMQ53068.1"/>
    <property type="molecule type" value="Genomic_DNA"/>
</dbReference>
<feature type="region of interest" description="Disordered" evidence="1">
    <location>
        <begin position="1"/>
        <end position="50"/>
    </location>
</feature>
<dbReference type="Proteomes" id="UP000319829">
    <property type="component" value="Unassembled WGS sequence"/>
</dbReference>
<accession>A0A538SNW5</accession>
<dbReference type="PANTHER" id="PTHR19328">
    <property type="entry name" value="HEDGEHOG-INTERACTING PROTEIN"/>
    <property type="match status" value="1"/>
</dbReference>
<gene>
    <name evidence="3" type="ORF">E6K74_10585</name>
</gene>
<dbReference type="PANTHER" id="PTHR19328:SF75">
    <property type="entry name" value="ALDOSE SUGAR DEHYDROGENASE YLII"/>
    <property type="match status" value="1"/>
</dbReference>
<feature type="compositionally biased region" description="Basic and acidic residues" evidence="1">
    <location>
        <begin position="32"/>
        <end position="42"/>
    </location>
</feature>
<feature type="domain" description="Glucose/Sorbosone dehydrogenase" evidence="2">
    <location>
        <begin position="100"/>
        <end position="401"/>
    </location>
</feature>
<proteinExistence type="predicted"/>
<feature type="compositionally biased region" description="Basic and acidic residues" evidence="1">
    <location>
        <begin position="1"/>
        <end position="12"/>
    </location>
</feature>
<name>A0A538SNW5_UNCEI</name>
<dbReference type="InterPro" id="IPR011041">
    <property type="entry name" value="Quinoprot_gluc/sorb_DH_b-prop"/>
</dbReference>
<sequence length="444" mass="47895">MPGGHHDYRQCDHPAQGAGGRRPLRSRQNARPPRDGKEEGRVATRSRRAPHRIPTLHRGLLLSLVVLAASCGGKHKASIPGPPANGGAQIQALLVVGNLSAPLDLQVAPGDTTRLFIAEKPGRIVILKNGALNPAPFLDISSRVSNGSEQGLLGLAFHPQYATNHRFYVDYTDGSGNTHVVEFLASANPDSASATEREILFVAQPASNHNGGQIAFGPDGYLYIALGDGGGGGDTYRNGQNLGSLLAKILRLNIDSGSPYSIPLDNPFVGRAGARDETWDYGLRNPWRFCFDRSNGDLYIADVGQDAWEELDYEAHGAGGKNYGWNIMEGLHCFGSVTCNRTGLTLPVAEYSHLDGCSVTGGYVYRGTEIPELDGVYFYGDYCTGIIRSFRIDQGQATNQMDWTSALRTQSGGQMQGLSSFGQDARGELYILLLSGEVYRIARK</sequence>
<evidence type="ECO:0000256" key="1">
    <source>
        <dbReference type="SAM" id="MobiDB-lite"/>
    </source>
</evidence>
<dbReference type="AlphaFoldDB" id="A0A538SNW5"/>